<keyword evidence="2" id="KW-1185">Reference proteome</keyword>
<name>A0ABY8AIG8_9ACTN</name>
<sequence>MIPEVLGQLAAAGGTALIGAMATDAWHSVRTGFAELLGRGDQGRTQEADRRLENAAAALARADDAERALVRRWQAEQWAGELHALLAERPDAAERLRELVALVPADGGPAARQTFVQHNTAEAGGTQNILQSGTINVHTGPGNAG</sequence>
<accession>A0ABY8AIG8</accession>
<dbReference type="RefSeq" id="WP_275309692.1">
    <property type="nucleotide sequence ID" value="NZ_CP095749.1"/>
</dbReference>
<proteinExistence type="predicted"/>
<protein>
    <submittedName>
        <fullName evidence="1">Uncharacterized protein</fullName>
    </submittedName>
</protein>
<gene>
    <name evidence="1" type="ORF">MOV08_31115</name>
</gene>
<organism evidence="1 2">
    <name type="scientific">Streptomyces yunnanensis</name>
    <dbReference type="NCBI Taxonomy" id="156453"/>
    <lineage>
        <taxon>Bacteria</taxon>
        <taxon>Bacillati</taxon>
        <taxon>Actinomycetota</taxon>
        <taxon>Actinomycetes</taxon>
        <taxon>Kitasatosporales</taxon>
        <taxon>Streptomycetaceae</taxon>
        <taxon>Streptomyces</taxon>
    </lineage>
</organism>
<dbReference type="EMBL" id="CP095749">
    <property type="protein sequence ID" value="WEB43287.1"/>
    <property type="molecule type" value="Genomic_DNA"/>
</dbReference>
<dbReference type="Proteomes" id="UP001218629">
    <property type="component" value="Chromosome"/>
</dbReference>
<evidence type="ECO:0000313" key="1">
    <source>
        <dbReference type="EMBL" id="WEB43287.1"/>
    </source>
</evidence>
<reference evidence="1 2" key="1">
    <citation type="submission" date="2022-03" db="EMBL/GenBank/DDBJ databases">
        <title>Streptomyces yunnanensis P86,complete genome.</title>
        <authorList>
            <person name="Chen S."/>
            <person name="Zhang Q."/>
        </authorList>
    </citation>
    <scope>NUCLEOTIDE SEQUENCE [LARGE SCALE GENOMIC DNA]</scope>
    <source>
        <strain evidence="1 2">P86</strain>
    </source>
</reference>
<evidence type="ECO:0000313" key="2">
    <source>
        <dbReference type="Proteomes" id="UP001218629"/>
    </source>
</evidence>